<dbReference type="EC" id="2.3.2.27" evidence="4"/>
<protein>
    <recommendedName>
        <fullName evidence="4">RING-type E3 ubiquitin transferase</fullName>
        <ecNumber evidence="4">2.3.2.27</ecNumber>
    </recommendedName>
</protein>
<keyword evidence="12 16" id="KW-0472">Membrane</keyword>
<proteinExistence type="inferred from homology"/>
<accession>A0A426Y1X2</accession>
<dbReference type="PANTHER" id="PTHR45768:SF34">
    <property type="entry name" value="RING-H2 FINGER PROTEIN ATL64"/>
    <property type="match status" value="1"/>
</dbReference>
<evidence type="ECO:0000259" key="18">
    <source>
        <dbReference type="PROSITE" id="PS50089"/>
    </source>
</evidence>
<evidence type="ECO:0000256" key="11">
    <source>
        <dbReference type="ARBA" id="ARBA00022989"/>
    </source>
</evidence>
<evidence type="ECO:0000256" key="1">
    <source>
        <dbReference type="ARBA" id="ARBA00000900"/>
    </source>
</evidence>
<evidence type="ECO:0000256" key="15">
    <source>
        <dbReference type="SAM" id="MobiDB-lite"/>
    </source>
</evidence>
<dbReference type="Proteomes" id="UP000287651">
    <property type="component" value="Unassembled WGS sequence"/>
</dbReference>
<dbReference type="FunFam" id="3.30.40.10:FF:000187">
    <property type="entry name" value="E3 ubiquitin-protein ligase ATL6"/>
    <property type="match status" value="1"/>
</dbReference>
<evidence type="ECO:0000256" key="10">
    <source>
        <dbReference type="ARBA" id="ARBA00022833"/>
    </source>
</evidence>
<keyword evidence="11 16" id="KW-1133">Transmembrane helix</keyword>
<evidence type="ECO:0000256" key="12">
    <source>
        <dbReference type="ARBA" id="ARBA00023136"/>
    </source>
</evidence>
<reference evidence="19 20" key="1">
    <citation type="journal article" date="2014" name="Agronomy (Basel)">
        <title>A Draft Genome Sequence for Ensete ventricosum, the Drought-Tolerant Tree Against Hunger.</title>
        <authorList>
            <person name="Harrison J."/>
            <person name="Moore K.A."/>
            <person name="Paszkiewicz K."/>
            <person name="Jones T."/>
            <person name="Grant M."/>
            <person name="Ambacheew D."/>
            <person name="Muzemil S."/>
            <person name="Studholme D.J."/>
        </authorList>
    </citation>
    <scope>NUCLEOTIDE SEQUENCE [LARGE SCALE GENOMIC DNA]</scope>
</reference>
<feature type="region of interest" description="Disordered" evidence="15">
    <location>
        <begin position="256"/>
        <end position="280"/>
    </location>
</feature>
<dbReference type="GO" id="GO:0016020">
    <property type="term" value="C:membrane"/>
    <property type="evidence" value="ECO:0007669"/>
    <property type="project" value="UniProtKB-SubCell"/>
</dbReference>
<keyword evidence="6 16" id="KW-0812">Transmembrane</keyword>
<comment type="subcellular location">
    <subcellularLocation>
        <location evidence="2">Membrane</location>
        <topology evidence="2">Single-pass membrane protein</topology>
    </subcellularLocation>
</comment>
<dbReference type="InterPro" id="IPR013083">
    <property type="entry name" value="Znf_RING/FYVE/PHD"/>
</dbReference>
<keyword evidence="17" id="KW-0732">Signal</keyword>
<dbReference type="AlphaFoldDB" id="A0A426Y1X2"/>
<evidence type="ECO:0000256" key="8">
    <source>
        <dbReference type="ARBA" id="ARBA00022771"/>
    </source>
</evidence>
<feature type="signal peptide" evidence="17">
    <location>
        <begin position="1"/>
        <end position="22"/>
    </location>
</feature>
<keyword evidence="8 14" id="KW-0863">Zinc-finger</keyword>
<evidence type="ECO:0000256" key="16">
    <source>
        <dbReference type="SAM" id="Phobius"/>
    </source>
</evidence>
<keyword evidence="7" id="KW-0479">Metal-binding</keyword>
<dbReference type="PROSITE" id="PS51257">
    <property type="entry name" value="PROKAR_LIPOPROTEIN"/>
    <property type="match status" value="1"/>
</dbReference>
<dbReference type="PROSITE" id="PS50089">
    <property type="entry name" value="ZF_RING_2"/>
    <property type="match status" value="1"/>
</dbReference>
<evidence type="ECO:0000256" key="5">
    <source>
        <dbReference type="ARBA" id="ARBA00022679"/>
    </source>
</evidence>
<comment type="pathway">
    <text evidence="3">Protein modification; protein ubiquitination.</text>
</comment>
<dbReference type="CDD" id="cd16461">
    <property type="entry name" value="RING-H2_EL5-like"/>
    <property type="match status" value="1"/>
</dbReference>
<dbReference type="SUPFAM" id="SSF57850">
    <property type="entry name" value="RING/U-box"/>
    <property type="match status" value="1"/>
</dbReference>
<comment type="catalytic activity">
    <reaction evidence="1">
        <text>S-ubiquitinyl-[E2 ubiquitin-conjugating enzyme]-L-cysteine + [acceptor protein]-L-lysine = [E2 ubiquitin-conjugating enzyme]-L-cysteine + N(6)-ubiquitinyl-[acceptor protein]-L-lysine.</text>
        <dbReference type="EC" id="2.3.2.27"/>
    </reaction>
</comment>
<dbReference type="PANTHER" id="PTHR45768">
    <property type="entry name" value="E3 UBIQUITIN-PROTEIN LIGASE RNF13-LIKE"/>
    <property type="match status" value="1"/>
</dbReference>
<evidence type="ECO:0000256" key="14">
    <source>
        <dbReference type="PROSITE-ProRule" id="PRU00175"/>
    </source>
</evidence>
<evidence type="ECO:0000256" key="17">
    <source>
        <dbReference type="SAM" id="SignalP"/>
    </source>
</evidence>
<dbReference type="InterPro" id="IPR001841">
    <property type="entry name" value="Znf_RING"/>
</dbReference>
<evidence type="ECO:0000256" key="3">
    <source>
        <dbReference type="ARBA" id="ARBA00004906"/>
    </source>
</evidence>
<dbReference type="GO" id="GO:0061630">
    <property type="term" value="F:ubiquitin protein ligase activity"/>
    <property type="evidence" value="ECO:0007669"/>
    <property type="project" value="UniProtKB-EC"/>
</dbReference>
<gene>
    <name evidence="19" type="ORF">B296_00030548</name>
</gene>
<dbReference type="Pfam" id="PF13639">
    <property type="entry name" value="zf-RING_2"/>
    <property type="match status" value="1"/>
</dbReference>
<comment type="caution">
    <text evidence="19">The sequence shown here is derived from an EMBL/GenBank/DDBJ whole genome shotgun (WGS) entry which is preliminary data.</text>
</comment>
<feature type="domain" description="RING-type" evidence="18">
    <location>
        <begin position="153"/>
        <end position="195"/>
    </location>
</feature>
<evidence type="ECO:0000256" key="7">
    <source>
        <dbReference type="ARBA" id="ARBA00022723"/>
    </source>
</evidence>
<evidence type="ECO:0000313" key="20">
    <source>
        <dbReference type="Proteomes" id="UP000287651"/>
    </source>
</evidence>
<sequence>MRHLRLLCHPLFMSTPSTPAACMYVVSQSCRCWNTSLEWVGAAMASAPATHSRDAGDDLYNDKVMLAAVISLSVVVFFVFFLHIYARWLIRRQRPVVRRVVVFREPLHLRSVATFPGHTTEIRLSISGVDPKVVASLPVFVYKSREHQHGLDCVVCLSAMEEDDCARLLPACKHAFHVGCIDTWLMSHATCPICRAPVEIMGEPAQVVDAVSVLVPVVVVVAAECDAALQVEPRNANEESSCVVNVAAAEGDVGTTIKEDSSSSSSFGSSLKRMLSRGRS</sequence>
<feature type="transmembrane region" description="Helical" evidence="16">
    <location>
        <begin position="64"/>
        <end position="85"/>
    </location>
</feature>
<evidence type="ECO:0000313" key="19">
    <source>
        <dbReference type="EMBL" id="RRT45551.1"/>
    </source>
</evidence>
<evidence type="ECO:0000256" key="2">
    <source>
        <dbReference type="ARBA" id="ARBA00004167"/>
    </source>
</evidence>
<dbReference type="SMART" id="SM00184">
    <property type="entry name" value="RING"/>
    <property type="match status" value="1"/>
</dbReference>
<keyword evidence="9" id="KW-0833">Ubl conjugation pathway</keyword>
<keyword evidence="5" id="KW-0808">Transferase</keyword>
<evidence type="ECO:0000256" key="9">
    <source>
        <dbReference type="ARBA" id="ARBA00022786"/>
    </source>
</evidence>
<dbReference type="Gene3D" id="3.30.40.10">
    <property type="entry name" value="Zinc/RING finger domain, C3HC4 (zinc finger)"/>
    <property type="match status" value="1"/>
</dbReference>
<evidence type="ECO:0000256" key="6">
    <source>
        <dbReference type="ARBA" id="ARBA00022692"/>
    </source>
</evidence>
<name>A0A426Y1X2_ENSVE</name>
<dbReference type="EMBL" id="AMZH03015766">
    <property type="protein sequence ID" value="RRT45551.1"/>
    <property type="molecule type" value="Genomic_DNA"/>
</dbReference>
<dbReference type="GO" id="GO:0008270">
    <property type="term" value="F:zinc ion binding"/>
    <property type="evidence" value="ECO:0007669"/>
    <property type="project" value="UniProtKB-KW"/>
</dbReference>
<keyword evidence="10" id="KW-0862">Zinc</keyword>
<evidence type="ECO:0000256" key="4">
    <source>
        <dbReference type="ARBA" id="ARBA00012483"/>
    </source>
</evidence>
<feature type="chain" id="PRO_5019495418" description="RING-type E3 ubiquitin transferase" evidence="17">
    <location>
        <begin position="23"/>
        <end position="280"/>
    </location>
</feature>
<comment type="similarity">
    <text evidence="13">Belongs to the RING-type zinc finger family. ATL subfamily.</text>
</comment>
<organism evidence="19 20">
    <name type="scientific">Ensete ventricosum</name>
    <name type="common">Abyssinian banana</name>
    <name type="synonym">Musa ensete</name>
    <dbReference type="NCBI Taxonomy" id="4639"/>
    <lineage>
        <taxon>Eukaryota</taxon>
        <taxon>Viridiplantae</taxon>
        <taxon>Streptophyta</taxon>
        <taxon>Embryophyta</taxon>
        <taxon>Tracheophyta</taxon>
        <taxon>Spermatophyta</taxon>
        <taxon>Magnoliopsida</taxon>
        <taxon>Liliopsida</taxon>
        <taxon>Zingiberales</taxon>
        <taxon>Musaceae</taxon>
        <taxon>Ensete</taxon>
    </lineage>
</organism>
<evidence type="ECO:0000256" key="13">
    <source>
        <dbReference type="ARBA" id="ARBA00024209"/>
    </source>
</evidence>